<organism evidence="3 4">
    <name type="scientific">Nitrincola iocasae</name>
    <dbReference type="NCBI Taxonomy" id="2614693"/>
    <lineage>
        <taxon>Bacteria</taxon>
        <taxon>Pseudomonadati</taxon>
        <taxon>Pseudomonadota</taxon>
        <taxon>Gammaproteobacteria</taxon>
        <taxon>Oceanospirillales</taxon>
        <taxon>Oceanospirillaceae</taxon>
        <taxon>Nitrincola</taxon>
    </lineage>
</organism>
<name>A0A5J6LC37_9GAMM</name>
<proteinExistence type="predicted"/>
<dbReference type="CDD" id="cd03801">
    <property type="entry name" value="GT4_PimA-like"/>
    <property type="match status" value="1"/>
</dbReference>
<evidence type="ECO:0000313" key="4">
    <source>
        <dbReference type="Proteomes" id="UP000325606"/>
    </source>
</evidence>
<dbReference type="Pfam" id="PF00534">
    <property type="entry name" value="Glycos_transf_1"/>
    <property type="match status" value="1"/>
</dbReference>
<dbReference type="Gene3D" id="3.40.50.2000">
    <property type="entry name" value="Glycogen Phosphorylase B"/>
    <property type="match status" value="2"/>
</dbReference>
<accession>A0A5J6LC37</accession>
<dbReference type="InterPro" id="IPR028098">
    <property type="entry name" value="Glyco_trans_4-like_N"/>
</dbReference>
<dbReference type="AlphaFoldDB" id="A0A5J6LC37"/>
<reference evidence="3 4" key="1">
    <citation type="submission" date="2019-09" db="EMBL/GenBank/DDBJ databases">
        <title>Nitrincola iocasae sp. nov., a bacterium isolated from the sediment collected at a cold seep field in South China Sea.</title>
        <authorList>
            <person name="Zhang H."/>
            <person name="Wang H."/>
            <person name="Li C."/>
        </authorList>
    </citation>
    <scope>NUCLEOTIDE SEQUENCE [LARGE SCALE GENOMIC DNA]</scope>
    <source>
        <strain evidence="3 4">KXZD1103</strain>
    </source>
</reference>
<feature type="domain" description="Glycosyl transferase family 1" evidence="1">
    <location>
        <begin position="211"/>
        <end position="380"/>
    </location>
</feature>
<evidence type="ECO:0000259" key="1">
    <source>
        <dbReference type="Pfam" id="PF00534"/>
    </source>
</evidence>
<dbReference type="Proteomes" id="UP000325606">
    <property type="component" value="Chromosome"/>
</dbReference>
<dbReference type="PANTHER" id="PTHR45947">
    <property type="entry name" value="SULFOQUINOVOSYL TRANSFERASE SQD2"/>
    <property type="match status" value="1"/>
</dbReference>
<evidence type="ECO:0000313" key="3">
    <source>
        <dbReference type="EMBL" id="QEW06244.1"/>
    </source>
</evidence>
<dbReference type="SUPFAM" id="SSF53756">
    <property type="entry name" value="UDP-Glycosyltransferase/glycogen phosphorylase"/>
    <property type="match status" value="1"/>
</dbReference>
<gene>
    <name evidence="3" type="ORF">F5I99_06885</name>
</gene>
<evidence type="ECO:0000259" key="2">
    <source>
        <dbReference type="Pfam" id="PF13439"/>
    </source>
</evidence>
<dbReference type="PANTHER" id="PTHR45947:SF15">
    <property type="entry name" value="TEICHURONIC ACID BIOSYNTHESIS GLYCOSYLTRANSFERASE TUAC-RELATED"/>
    <property type="match status" value="1"/>
</dbReference>
<keyword evidence="4" id="KW-1185">Reference proteome</keyword>
<dbReference type="KEGG" id="nik:F5I99_06885"/>
<sequence length="410" mass="45311">MTIAYLAPEIPARSATFVYQEIHELQKRGISVCSFSLHTPHDPAPDQQALRDRTHYLYAEGYLAVALKAIRNMFRSGIRVGQGLRALVSDLRQLSGLRTRAKLCFQFLAAVNLADALVKNRISHVHVHFAHVPTQVAMYASVMTGVPFTVTSHANDIFERGLLLALKAERSTRFFTISDYNLKFLKDQGVPESRLGIVRCGVALSYKRKTPNLQSDKKSLVIGSLGRLVEKKGMDVLLQALASLITEYPEWDITLRIAGDGPLKSVLQQQAKALAVDDKVHFDGALQHSQVGEWLDQLDMFVLACKIDANGDMDGIPVVLMEAMSQSVPVVTTNLSGIPELVIPDVTGYLAEQGDAQSLQDAVGRLLANRERLEEITARALQHVADEFSLESNVDRLVVEFNRSQVQGVK</sequence>
<feature type="domain" description="Glycosyltransferase subfamily 4-like N-terminal" evidence="2">
    <location>
        <begin position="15"/>
        <end position="204"/>
    </location>
</feature>
<dbReference type="InterPro" id="IPR001296">
    <property type="entry name" value="Glyco_trans_1"/>
</dbReference>
<dbReference type="EMBL" id="CP044222">
    <property type="protein sequence ID" value="QEW06244.1"/>
    <property type="molecule type" value="Genomic_DNA"/>
</dbReference>
<dbReference type="RefSeq" id="WP_151054393.1">
    <property type="nucleotide sequence ID" value="NZ_CP044222.1"/>
</dbReference>
<keyword evidence="3" id="KW-0808">Transferase</keyword>
<dbReference type="GO" id="GO:0016757">
    <property type="term" value="F:glycosyltransferase activity"/>
    <property type="evidence" value="ECO:0007669"/>
    <property type="project" value="InterPro"/>
</dbReference>
<dbReference type="InterPro" id="IPR050194">
    <property type="entry name" value="Glycosyltransferase_grp1"/>
</dbReference>
<protein>
    <submittedName>
        <fullName evidence="3">Glycosyltransferase family 4 protein</fullName>
    </submittedName>
</protein>
<dbReference type="Pfam" id="PF13439">
    <property type="entry name" value="Glyco_transf_4"/>
    <property type="match status" value="1"/>
</dbReference>